<gene>
    <name evidence="1" type="ORF">EJF14_70114</name>
</gene>
<reference evidence="2" key="1">
    <citation type="journal article" date="2019" name="MBio">
        <title>Comparative genomics for the elucidation of multidrug resistance (MDR) in Candida lusitaniae.</title>
        <authorList>
            <person name="Kannan A."/>
            <person name="Asner S.A."/>
            <person name="Trachsel E."/>
            <person name="Kelly S."/>
            <person name="Parker J."/>
            <person name="Sanglard D."/>
        </authorList>
    </citation>
    <scope>NUCLEOTIDE SEQUENCE [LARGE SCALE GENOMIC DNA]</scope>
    <source>
        <strain evidence="2">P1</strain>
    </source>
</reference>
<evidence type="ECO:0000313" key="1">
    <source>
        <dbReference type="EMBL" id="QFZ30050.1"/>
    </source>
</evidence>
<proteinExistence type="predicted"/>
<organism evidence="1 2">
    <name type="scientific">Clavispora lusitaniae</name>
    <name type="common">Candida lusitaniae</name>
    <dbReference type="NCBI Taxonomy" id="36911"/>
    <lineage>
        <taxon>Eukaryota</taxon>
        <taxon>Fungi</taxon>
        <taxon>Dikarya</taxon>
        <taxon>Ascomycota</taxon>
        <taxon>Saccharomycotina</taxon>
        <taxon>Pichiomycetes</taxon>
        <taxon>Metschnikowiaceae</taxon>
        <taxon>Clavispora</taxon>
    </lineage>
</organism>
<evidence type="ECO:0000313" key="2">
    <source>
        <dbReference type="Proteomes" id="UP000326582"/>
    </source>
</evidence>
<keyword evidence="2" id="KW-1185">Reference proteome</keyword>
<name>A0ACD0WRY4_CLALS</name>
<dbReference type="Proteomes" id="UP000326582">
    <property type="component" value="Chromosome 7"/>
</dbReference>
<accession>A0ACD0WRY4</accession>
<protein>
    <submittedName>
        <fullName evidence="1">Retrovirus-related Pol polyprotein</fullName>
    </submittedName>
</protein>
<sequence length="812" mass="94329">MSYVTTDSKEDRNFSELARSFAKIHVNTEPYPLSFPDDNEILVESYSMNYRQENRFFVMKKRQAHDLSPFIIESMSLFPEWYYYFKQNFSKISDASKLFCSLSKKDFDESFEIPGDSNAYYKINRDVFSGVVHFHIDKYLNKEDKKKVLTPEVIEGEMWDKLQNLSQDDAVETRRNYLTLDLRYGDCIPLCHHLLAFGYSRWDIWKHAIHALREFFRTRETTDAVKLLNEISPSFMATNPLVKMPEFLVRFAEEGYMHMDIPKKVFVRKQHQSRGTFVLTTRPYGIEAVKSEFVILKGRRAIVGPPDHHVDTIPTPILGMNSLRFMLAYAARNKMIVRQLQIDAAYMDGDRNNKWKDASDRRMFRLDKTIHGRKMSLYIWYDTISSGLKLHGLEQGLRDQCLFTKGEGSDMILVGLYSHELIVVAKSVEDIEQLSQSLRKTFQFKNLGKPSSFIGMNLKFKYGQVRITVKDRIHELVRQFIRSDEETDKTPLDLEKWEGEERKCGKKPYASLVGKLRHLAETVRFDISFVTSALWRHISAPKVKHLDAAKQVLRYLELTADFGLVYDADSPADFYAYSSAHPARGDPHKRYLTAFMLNYSGSPISWKTSLPTLRTFTDDEAAISAMSLSCGEVEWMAEINEECQLEATYHICTSNREAYNQAGSKEPYKGRKRFARNVDYIRELVNLPNYVHELVDEKENISELITNAHEEKNFISLCEKATGMLSKPWCDGDIRDSESDSDSDSEPEPEEPETRHVFIPVGELEEEEEDDEDDEEEDDEEEEEDSIDESDLDSDYPDIYSDSDECDDEFDF</sequence>
<dbReference type="EMBL" id="CP038490">
    <property type="protein sequence ID" value="QFZ30050.1"/>
    <property type="molecule type" value="Genomic_DNA"/>
</dbReference>